<accession>A0A645BS85</accession>
<sequence>MFVGDFFSVIVCNQVKPAVFIISGDVSLKPHEAFAIPDSIIYQVADNFQECLLIHLHVHILFGEIHIKKQSFLLCQGGKTK</sequence>
<proteinExistence type="predicted"/>
<organism evidence="1">
    <name type="scientific">bioreactor metagenome</name>
    <dbReference type="NCBI Taxonomy" id="1076179"/>
    <lineage>
        <taxon>unclassified sequences</taxon>
        <taxon>metagenomes</taxon>
        <taxon>ecological metagenomes</taxon>
    </lineage>
</organism>
<gene>
    <name evidence="1" type="ORF">SDC9_114873</name>
</gene>
<name>A0A645BS85_9ZZZZ</name>
<evidence type="ECO:0000313" key="1">
    <source>
        <dbReference type="EMBL" id="MPM67948.1"/>
    </source>
</evidence>
<dbReference type="EMBL" id="VSSQ01021977">
    <property type="protein sequence ID" value="MPM67948.1"/>
    <property type="molecule type" value="Genomic_DNA"/>
</dbReference>
<reference evidence="1" key="1">
    <citation type="submission" date="2019-08" db="EMBL/GenBank/DDBJ databases">
        <authorList>
            <person name="Kucharzyk K."/>
            <person name="Murdoch R.W."/>
            <person name="Higgins S."/>
            <person name="Loffler F."/>
        </authorList>
    </citation>
    <scope>NUCLEOTIDE SEQUENCE</scope>
</reference>
<dbReference type="AlphaFoldDB" id="A0A645BS85"/>
<comment type="caution">
    <text evidence="1">The sequence shown here is derived from an EMBL/GenBank/DDBJ whole genome shotgun (WGS) entry which is preliminary data.</text>
</comment>
<protein>
    <submittedName>
        <fullName evidence="1">Uncharacterized protein</fullName>
    </submittedName>
</protein>